<comment type="caution">
    <text evidence="2">The sequence shown here is derived from an EMBL/GenBank/DDBJ whole genome shotgun (WGS) entry which is preliminary data.</text>
</comment>
<sequence length="212" mass="22260">MMATTHALFGVVLASAAVGVAPEFAPVALVAGVVGSVFPDLHLYAGHRRTLHYPVYYAVAAVPAVALAVALPGAATVAFAVFLAGAAAHSLMDVLGGGLELKPWQARSERAVYDHFNGRWVPPRRWVRYDGAPEDLLVAVAFGAPALVAYDGPVRTFVGAVLLVSTGYALARKHLAALVERLVPLAPAAVHTRLPERFRDGTDPTPRGEPGD</sequence>
<keyword evidence="1" id="KW-0472">Membrane</keyword>
<evidence type="ECO:0000313" key="2">
    <source>
        <dbReference type="EMBL" id="MFC7078835.1"/>
    </source>
</evidence>
<feature type="transmembrane region" description="Helical" evidence="1">
    <location>
        <begin position="56"/>
        <end position="83"/>
    </location>
</feature>
<keyword evidence="1" id="KW-0812">Transmembrane</keyword>
<protein>
    <submittedName>
        <fullName evidence="2">Metal-dependent hydrolase</fullName>
    </submittedName>
</protein>
<dbReference type="AlphaFoldDB" id="A0ABD5WHB7"/>
<dbReference type="EMBL" id="JBHSZH010000001">
    <property type="protein sequence ID" value="MFC7078835.1"/>
    <property type="molecule type" value="Genomic_DNA"/>
</dbReference>
<proteinExistence type="predicted"/>
<name>A0ABD5WHB7_9EURY</name>
<evidence type="ECO:0000256" key="1">
    <source>
        <dbReference type="SAM" id="Phobius"/>
    </source>
</evidence>
<keyword evidence="2" id="KW-0378">Hydrolase</keyword>
<dbReference type="GO" id="GO:0016787">
    <property type="term" value="F:hydrolase activity"/>
    <property type="evidence" value="ECO:0007669"/>
    <property type="project" value="UniProtKB-KW"/>
</dbReference>
<organism evidence="2 3">
    <name type="scientific">Halorussus caseinilyticus</name>
    <dbReference type="NCBI Taxonomy" id="3034025"/>
    <lineage>
        <taxon>Archaea</taxon>
        <taxon>Methanobacteriati</taxon>
        <taxon>Methanobacteriota</taxon>
        <taxon>Stenosarchaea group</taxon>
        <taxon>Halobacteria</taxon>
        <taxon>Halobacteriales</taxon>
        <taxon>Haladaptataceae</taxon>
        <taxon>Halorussus</taxon>
    </lineage>
</organism>
<accession>A0ABD5WHB7</accession>
<keyword evidence="1" id="KW-1133">Transmembrane helix</keyword>
<gene>
    <name evidence="2" type="ORF">ACFQJ6_00505</name>
</gene>
<dbReference type="Proteomes" id="UP001596407">
    <property type="component" value="Unassembled WGS sequence"/>
</dbReference>
<keyword evidence="3" id="KW-1185">Reference proteome</keyword>
<reference evidence="2 3" key="1">
    <citation type="journal article" date="2019" name="Int. J. Syst. Evol. Microbiol.">
        <title>The Global Catalogue of Microorganisms (GCM) 10K type strain sequencing project: providing services to taxonomists for standard genome sequencing and annotation.</title>
        <authorList>
            <consortium name="The Broad Institute Genomics Platform"/>
            <consortium name="The Broad Institute Genome Sequencing Center for Infectious Disease"/>
            <person name="Wu L."/>
            <person name="Ma J."/>
        </authorList>
    </citation>
    <scope>NUCLEOTIDE SEQUENCE [LARGE SCALE GENOMIC DNA]</scope>
    <source>
        <strain evidence="2 3">DT72</strain>
    </source>
</reference>
<evidence type="ECO:0000313" key="3">
    <source>
        <dbReference type="Proteomes" id="UP001596407"/>
    </source>
</evidence>
<dbReference type="RefSeq" id="WP_382208404.1">
    <property type="nucleotide sequence ID" value="NZ_JBHSZH010000001.1"/>
</dbReference>